<protein>
    <submittedName>
        <fullName evidence="1">Uncharacterized protein</fullName>
    </submittedName>
</protein>
<dbReference type="RefSeq" id="WP_070353376.1">
    <property type="nucleotide sequence ID" value="NZ_MCHX01000024.1"/>
</dbReference>
<sequence length="286" mass="31501">MFGTNLRLTFLVVIVIMDFDVDSEIRRELALVLECGALVRERPDGHAEPGSDLAEDEGRFPEIWATSVARRGLGQAVECVDAACALVLSGSWMTPQFALLRAVYESAGSAVWLLAPEDVDTRLARLLVQHRESWRYSAKAFSGTPLDDGGEHDERQQWATNAAARVGIDPAKGKAGGFEALIESIDDLPGHPESLLTAWRVCAGVSHAKTWALQTIITEVDSIDVYEHGRMSAVVPDRGLFLSNLRVARRTVQQAWCLYRIRVAVRPHSMRLGLVRKDTNGNAVRS</sequence>
<evidence type="ECO:0000313" key="2">
    <source>
        <dbReference type="Proteomes" id="UP000178953"/>
    </source>
</evidence>
<dbReference type="AlphaFoldDB" id="A0A1E8Q4H4"/>
<proteinExistence type="predicted"/>
<dbReference type="EMBL" id="MCHX01000024">
    <property type="protein sequence ID" value="OFJ53518.1"/>
    <property type="molecule type" value="Genomic_DNA"/>
</dbReference>
<keyword evidence="2" id="KW-1185">Reference proteome</keyword>
<organism evidence="1 2">
    <name type="scientific">Mycolicibacterium grossiae</name>
    <dbReference type="NCBI Taxonomy" id="1552759"/>
    <lineage>
        <taxon>Bacteria</taxon>
        <taxon>Bacillati</taxon>
        <taxon>Actinomycetota</taxon>
        <taxon>Actinomycetes</taxon>
        <taxon>Mycobacteriales</taxon>
        <taxon>Mycobacteriaceae</taxon>
        <taxon>Mycolicibacterium</taxon>
    </lineage>
</organism>
<dbReference type="Proteomes" id="UP000178953">
    <property type="component" value="Unassembled WGS sequence"/>
</dbReference>
<evidence type="ECO:0000313" key="1">
    <source>
        <dbReference type="EMBL" id="OFJ53518.1"/>
    </source>
</evidence>
<gene>
    <name evidence="1" type="ORF">BEL07_12295</name>
</gene>
<reference evidence="1 2" key="1">
    <citation type="submission" date="2016-09" db="EMBL/GenBank/DDBJ databases">
        <title>genome sequence of Mycobacterium sp. 739 SCH.</title>
        <authorList>
            <person name="Greninger A.L."/>
            <person name="Qin X."/>
            <person name="Jerome K."/>
            <person name="Vora S."/>
            <person name="Quinn K."/>
        </authorList>
    </citation>
    <scope>NUCLEOTIDE SEQUENCE [LARGE SCALE GENOMIC DNA]</scope>
    <source>
        <strain evidence="1 2">SCH</strain>
    </source>
</reference>
<name>A0A1E8Q4H4_9MYCO</name>
<comment type="caution">
    <text evidence="1">The sequence shown here is derived from an EMBL/GenBank/DDBJ whole genome shotgun (WGS) entry which is preliminary data.</text>
</comment>
<accession>A0A1E8Q4H4</accession>